<evidence type="ECO:0000313" key="2">
    <source>
        <dbReference type="Proteomes" id="UP000591131"/>
    </source>
</evidence>
<accession>A0A7J6KR90</accession>
<dbReference type="Proteomes" id="UP000591131">
    <property type="component" value="Unassembled WGS sequence"/>
</dbReference>
<keyword evidence="2" id="KW-1185">Reference proteome</keyword>
<feature type="non-terminal residue" evidence="1">
    <location>
        <position position="1"/>
    </location>
</feature>
<sequence length="327" mass="38311">VQIDESIFEGEHFFDKQLTPRVDLNLSIKVAELDESELRRRGEREAMVQEILDALRKWRRPLSRPASYTDVVKKHSVDNEAARRSSLPWETKIELPEERKIPPRLSEISDNIAGEASEFSYTSPGHPDHIGKGMELAESEVAREKTELVAEVEKKNKGRMRKKRKEKRLKDPVEEVKAFEQLIVQWRRKLRQERLRKWRPLPPRVQKKQTNELLPPAEKVRLKASLPGHVQHEQRQDVASIDDEISGMLRYSAATMEVRQYYTKCLQTIGDKIAKENELIMPRLRANRPPNRDHKYHDRFVQGVTDDWASADLLKRRLTHLNDWSAL</sequence>
<dbReference type="EMBL" id="JAAPAO010001494">
    <property type="protein sequence ID" value="KAF4649570.1"/>
    <property type="molecule type" value="Genomic_DNA"/>
</dbReference>
<protein>
    <submittedName>
        <fullName evidence="1">Uncharacterized protein</fullName>
    </submittedName>
</protein>
<proteinExistence type="predicted"/>
<reference evidence="1 2" key="1">
    <citation type="submission" date="2020-04" db="EMBL/GenBank/DDBJ databases">
        <title>Perkinsus chesapeaki whole genome sequence.</title>
        <authorList>
            <person name="Bogema D.R."/>
        </authorList>
    </citation>
    <scope>NUCLEOTIDE SEQUENCE [LARGE SCALE GENOMIC DNA]</scope>
    <source>
        <strain evidence="1">ATCC PRA-425</strain>
    </source>
</reference>
<evidence type="ECO:0000313" key="1">
    <source>
        <dbReference type="EMBL" id="KAF4649570.1"/>
    </source>
</evidence>
<organism evidence="1 2">
    <name type="scientific">Perkinsus chesapeaki</name>
    <name type="common">Clam parasite</name>
    <name type="synonym">Perkinsus andrewsi</name>
    <dbReference type="NCBI Taxonomy" id="330153"/>
    <lineage>
        <taxon>Eukaryota</taxon>
        <taxon>Sar</taxon>
        <taxon>Alveolata</taxon>
        <taxon>Perkinsozoa</taxon>
        <taxon>Perkinsea</taxon>
        <taxon>Perkinsida</taxon>
        <taxon>Perkinsidae</taxon>
        <taxon>Perkinsus</taxon>
    </lineage>
</organism>
<comment type="caution">
    <text evidence="1">The sequence shown here is derived from an EMBL/GenBank/DDBJ whole genome shotgun (WGS) entry which is preliminary data.</text>
</comment>
<dbReference type="OrthoDB" id="10416189at2759"/>
<dbReference type="AlphaFoldDB" id="A0A7J6KR90"/>
<gene>
    <name evidence="1" type="ORF">FOL47_001937</name>
</gene>
<name>A0A7J6KR90_PERCH</name>